<dbReference type="Pfam" id="PF01040">
    <property type="entry name" value="UbiA"/>
    <property type="match status" value="1"/>
</dbReference>
<comment type="subcellular location">
    <subcellularLocation>
        <location evidence="1">Membrane</location>
        <topology evidence="1">Multi-pass membrane protein</topology>
    </subcellularLocation>
</comment>
<comment type="caution">
    <text evidence="6">The sequence shown here is derived from an EMBL/GenBank/DDBJ whole genome shotgun (WGS) entry which is preliminary data.</text>
</comment>
<proteinExistence type="predicted"/>
<keyword evidence="3 5" id="KW-1133">Transmembrane helix</keyword>
<dbReference type="InterPro" id="IPR044878">
    <property type="entry name" value="UbiA_sf"/>
</dbReference>
<organism evidence="6">
    <name type="scientific">Eiseniibacteriota bacterium</name>
    <dbReference type="NCBI Taxonomy" id="2212470"/>
    <lineage>
        <taxon>Bacteria</taxon>
        <taxon>Candidatus Eiseniibacteriota</taxon>
    </lineage>
</organism>
<dbReference type="EMBL" id="DSEC01000550">
    <property type="protein sequence ID" value="HER44308.1"/>
    <property type="molecule type" value="Genomic_DNA"/>
</dbReference>
<evidence type="ECO:0000256" key="3">
    <source>
        <dbReference type="ARBA" id="ARBA00022989"/>
    </source>
</evidence>
<evidence type="ECO:0000256" key="2">
    <source>
        <dbReference type="ARBA" id="ARBA00022692"/>
    </source>
</evidence>
<name>A0A7V2AW10_UNCEI</name>
<feature type="transmembrane region" description="Helical" evidence="5">
    <location>
        <begin position="38"/>
        <end position="58"/>
    </location>
</feature>
<gene>
    <name evidence="6" type="ORF">ENO08_07605</name>
</gene>
<evidence type="ECO:0000313" key="6">
    <source>
        <dbReference type="EMBL" id="HER44308.1"/>
    </source>
</evidence>
<dbReference type="Gene3D" id="1.10.357.140">
    <property type="entry name" value="UbiA prenyltransferase"/>
    <property type="match status" value="1"/>
</dbReference>
<feature type="non-terminal residue" evidence="6">
    <location>
        <position position="63"/>
    </location>
</feature>
<protein>
    <submittedName>
        <fullName evidence="6">Digeranylgeranylglyceryl phosphate synthase</fullName>
    </submittedName>
</protein>
<evidence type="ECO:0000256" key="5">
    <source>
        <dbReference type="SAM" id="Phobius"/>
    </source>
</evidence>
<reference evidence="6" key="1">
    <citation type="journal article" date="2020" name="mSystems">
        <title>Genome- and Community-Level Interaction Insights into Carbon Utilization and Element Cycling Functions of Hydrothermarchaeota in Hydrothermal Sediment.</title>
        <authorList>
            <person name="Zhou Z."/>
            <person name="Liu Y."/>
            <person name="Xu W."/>
            <person name="Pan J."/>
            <person name="Luo Z.H."/>
            <person name="Li M."/>
        </authorList>
    </citation>
    <scope>NUCLEOTIDE SEQUENCE [LARGE SCALE GENOMIC DNA]</scope>
    <source>
        <strain evidence="6">SpSt-1233</strain>
    </source>
</reference>
<dbReference type="Proteomes" id="UP000886069">
    <property type="component" value="Unassembled WGS sequence"/>
</dbReference>
<dbReference type="InterPro" id="IPR000537">
    <property type="entry name" value="UbiA_prenyltransferase"/>
</dbReference>
<keyword evidence="2 5" id="KW-0812">Transmembrane</keyword>
<evidence type="ECO:0000256" key="4">
    <source>
        <dbReference type="ARBA" id="ARBA00023136"/>
    </source>
</evidence>
<dbReference type="GO" id="GO:0016765">
    <property type="term" value="F:transferase activity, transferring alkyl or aryl (other than methyl) groups"/>
    <property type="evidence" value="ECO:0007669"/>
    <property type="project" value="InterPro"/>
</dbReference>
<evidence type="ECO:0000256" key="1">
    <source>
        <dbReference type="ARBA" id="ARBA00004141"/>
    </source>
</evidence>
<dbReference type="GO" id="GO:0016020">
    <property type="term" value="C:membrane"/>
    <property type="evidence" value="ECO:0007669"/>
    <property type="project" value="UniProtKB-SubCell"/>
</dbReference>
<dbReference type="AlphaFoldDB" id="A0A7V2AW10"/>
<sequence>MLTLLKTFLIIRPHNIAAAVLSVAAGFAMAGGDGGPPLLLLLATILATAAGNVINDWFDREID</sequence>
<feature type="transmembrane region" description="Helical" evidence="5">
    <location>
        <begin position="12"/>
        <end position="32"/>
    </location>
</feature>
<keyword evidence="4 5" id="KW-0472">Membrane</keyword>
<accession>A0A7V2AW10</accession>